<dbReference type="EMBL" id="CP000505">
    <property type="protein sequence ID" value="ABL77958.1"/>
    <property type="molecule type" value="Genomic_DNA"/>
</dbReference>
<dbReference type="HOGENOM" id="CLU_441901_0_0_2"/>
<proteinExistence type="predicted"/>
<dbReference type="InterPro" id="IPR036390">
    <property type="entry name" value="WH_DNA-bd_sf"/>
</dbReference>
<dbReference type="RefSeq" id="WP_011752223.1">
    <property type="nucleotide sequence ID" value="NC_008698.1"/>
</dbReference>
<reference evidence="3" key="1">
    <citation type="journal article" date="2008" name="J. Bacteriol.">
        <title>Genome sequence of Thermofilum pendens reveals an exceptional loss of biosynthetic pathways without genome reduction.</title>
        <authorList>
            <person name="Anderson I."/>
            <person name="Rodriguez J."/>
            <person name="Susanti D."/>
            <person name="Porat I."/>
            <person name="Reich C."/>
            <person name="Ulrich L.E."/>
            <person name="Elkins J.G."/>
            <person name="Mavromatis K."/>
            <person name="Lykidis A."/>
            <person name="Kim E."/>
            <person name="Thompson L.S."/>
            <person name="Nolan M."/>
            <person name="Land M."/>
            <person name="Copeland A."/>
            <person name="Lapidus A."/>
            <person name="Lucas S."/>
            <person name="Detter C."/>
            <person name="Zhulin I.B."/>
            <person name="Olsen G.J."/>
            <person name="Whitman W."/>
            <person name="Mukhopadhyay B."/>
            <person name="Bristow J."/>
            <person name="Kyrpides N."/>
        </authorList>
    </citation>
    <scope>NUCLEOTIDE SEQUENCE [LARGE SCALE GENOMIC DNA]</scope>
    <source>
        <strain evidence="3">DSM 2475 / Hrk 5</strain>
    </source>
</reference>
<dbReference type="EnsemblBacteria" id="ABL77958">
    <property type="protein sequence ID" value="ABL77958"/>
    <property type="gene ID" value="Tpen_0552"/>
</dbReference>
<dbReference type="InterPro" id="IPR011991">
    <property type="entry name" value="ArsR-like_HTH"/>
</dbReference>
<dbReference type="Pfam" id="PF01022">
    <property type="entry name" value="HTH_5"/>
    <property type="match status" value="1"/>
</dbReference>
<evidence type="ECO:0000313" key="3">
    <source>
        <dbReference type="Proteomes" id="UP000000641"/>
    </source>
</evidence>
<dbReference type="OrthoDB" id="14763at2157"/>
<dbReference type="Gene3D" id="1.10.10.10">
    <property type="entry name" value="Winged helix-like DNA-binding domain superfamily/Winged helix DNA-binding domain"/>
    <property type="match status" value="1"/>
</dbReference>
<dbReference type="GeneID" id="4600516"/>
<keyword evidence="3" id="KW-1185">Reference proteome</keyword>
<dbReference type="GO" id="GO:0003700">
    <property type="term" value="F:DNA-binding transcription factor activity"/>
    <property type="evidence" value="ECO:0007669"/>
    <property type="project" value="InterPro"/>
</dbReference>
<dbReference type="eggNOG" id="arCOG01679">
    <property type="taxonomic scope" value="Archaea"/>
</dbReference>
<dbReference type="STRING" id="368408.Tpen_0552"/>
<dbReference type="InterPro" id="IPR036388">
    <property type="entry name" value="WH-like_DNA-bd_sf"/>
</dbReference>
<dbReference type="KEGG" id="tpe:Tpen_0552"/>
<dbReference type="Proteomes" id="UP000000641">
    <property type="component" value="Chromosome"/>
</dbReference>
<feature type="domain" description="HTH arsR-type" evidence="1">
    <location>
        <begin position="1"/>
        <end position="89"/>
    </location>
</feature>
<dbReference type="SUPFAM" id="SSF46785">
    <property type="entry name" value="Winged helix' DNA-binding domain"/>
    <property type="match status" value="1"/>
</dbReference>
<evidence type="ECO:0000313" key="2">
    <source>
        <dbReference type="EMBL" id="ABL77958.1"/>
    </source>
</evidence>
<gene>
    <name evidence="2" type="ordered locus">Tpen_0552</name>
</gene>
<dbReference type="AlphaFoldDB" id="A1RXM8"/>
<sequence length="619" mass="68433">MVHVYRLLKAVSNEIRLQAMRLLRDRRKLRFGDLASYLDVSPEKLAFHLRQLKEAGIVVQEGDYYTLSTVGLRVLEIVDALSLETNEYLERPVLLASGISIPLREYLSSLIDLLCKPGTHRKLKNNIMLDSLSFIEKHCHYSYIPEHVVKLAVLSATFSKGCTREEVPVSIEFSGQSTSWKEKVDVDLLARVGLLEPLERGILLFDAKWSTGVKALYLGVDSMEDLRLLARYSRLYDELVLSPSADRELISAAVSLLGDRVSLTLYLDYGEDAREALSGFLEGSLPSPGTLFQIRISDVDSLGEEDYRLFSKMFNSGFPLVFSFQDQVISGGLFSVPTGGKPWVHLGAATFVLPVLYRSLAGIEDPMVLLEKVLEKSGGLINELKRRTTLLTRVLGGRLSEASYAFQFCYAGYEAALLQERPEYVDALGSSTYRELLVRGATGFITTLAGLAASPGDVHAVHAYFSPSPHLATTARVWRSKYPEYVNDLSPFVYNAKTGRTPKSILQLESALHGSGGLVSVPEIRFTSLSPADMLVVLKAYAKRGLRTVTFTKTSLYHCTACGHVFVSKALRCPKCLSTGVEQLVRVKLVYRAASSVGPDVLAETASRPVVRSVEELLV</sequence>
<dbReference type="CDD" id="cd00090">
    <property type="entry name" value="HTH_ARSR"/>
    <property type="match status" value="1"/>
</dbReference>
<organism evidence="2 3">
    <name type="scientific">Thermofilum pendens (strain DSM 2475 / Hrk 5)</name>
    <dbReference type="NCBI Taxonomy" id="368408"/>
    <lineage>
        <taxon>Archaea</taxon>
        <taxon>Thermoproteota</taxon>
        <taxon>Thermoprotei</taxon>
        <taxon>Thermofilales</taxon>
        <taxon>Thermofilaceae</taxon>
        <taxon>Thermofilum</taxon>
    </lineage>
</organism>
<protein>
    <submittedName>
        <fullName evidence="2">Transcriptional regulator, HxlR family</fullName>
    </submittedName>
</protein>
<dbReference type="PROSITE" id="PS50987">
    <property type="entry name" value="HTH_ARSR_2"/>
    <property type="match status" value="1"/>
</dbReference>
<name>A1RXM8_THEPD</name>
<dbReference type="InterPro" id="IPR001845">
    <property type="entry name" value="HTH_ArsR_DNA-bd_dom"/>
</dbReference>
<evidence type="ECO:0000259" key="1">
    <source>
        <dbReference type="PROSITE" id="PS50987"/>
    </source>
</evidence>
<accession>A1RXM8</accession>
<dbReference type="SMART" id="SM00418">
    <property type="entry name" value="HTH_ARSR"/>
    <property type="match status" value="1"/>
</dbReference>